<feature type="non-terminal residue" evidence="3">
    <location>
        <position position="1"/>
    </location>
</feature>
<feature type="domain" description="HD" evidence="2">
    <location>
        <begin position="136"/>
        <end position="227"/>
    </location>
</feature>
<dbReference type="InterPro" id="IPR036612">
    <property type="entry name" value="KH_dom_type_1_sf"/>
</dbReference>
<dbReference type="InterPro" id="IPR004087">
    <property type="entry name" value="KH_dom"/>
</dbReference>
<dbReference type="PROSITE" id="PS50084">
    <property type="entry name" value="KH_TYPE_1"/>
    <property type="match status" value="1"/>
</dbReference>
<dbReference type="Gene3D" id="1.10.3210.10">
    <property type="entry name" value="Hypothetical protein af1432"/>
    <property type="match status" value="1"/>
</dbReference>
<organism evidence="3">
    <name type="scientific">marine sediment metagenome</name>
    <dbReference type="NCBI Taxonomy" id="412755"/>
    <lineage>
        <taxon>unclassified sequences</taxon>
        <taxon>metagenomes</taxon>
        <taxon>ecological metagenomes</taxon>
    </lineage>
</organism>
<evidence type="ECO:0000256" key="1">
    <source>
        <dbReference type="ARBA" id="ARBA00022884"/>
    </source>
</evidence>
<dbReference type="CDD" id="cd00077">
    <property type="entry name" value="HDc"/>
    <property type="match status" value="1"/>
</dbReference>
<dbReference type="AlphaFoldDB" id="X1KQ77"/>
<dbReference type="SUPFAM" id="SSF109604">
    <property type="entry name" value="HD-domain/PDEase-like"/>
    <property type="match status" value="1"/>
</dbReference>
<dbReference type="SUPFAM" id="SSF54791">
    <property type="entry name" value="Eukaryotic type KH-domain (KH-domain type I)"/>
    <property type="match status" value="1"/>
</dbReference>
<protein>
    <recommendedName>
        <fullName evidence="2">HD domain-containing protein</fullName>
    </recommendedName>
</protein>
<keyword evidence="1" id="KW-0694">RNA-binding</keyword>
<dbReference type="Gene3D" id="3.30.1370.10">
    <property type="entry name" value="K Homology domain, type 1"/>
    <property type="match status" value="1"/>
</dbReference>
<dbReference type="NCBIfam" id="TIGR00277">
    <property type="entry name" value="HDIG"/>
    <property type="match status" value="1"/>
</dbReference>
<reference evidence="3" key="1">
    <citation type="journal article" date="2014" name="Front. Microbiol.">
        <title>High frequency of phylogenetically diverse reductive dehalogenase-homologous genes in deep subseafloor sedimentary metagenomes.</title>
        <authorList>
            <person name="Kawai M."/>
            <person name="Futagami T."/>
            <person name="Toyoda A."/>
            <person name="Takaki Y."/>
            <person name="Nishi S."/>
            <person name="Hori S."/>
            <person name="Arai W."/>
            <person name="Tsubouchi T."/>
            <person name="Morono Y."/>
            <person name="Uchiyama I."/>
            <person name="Ito T."/>
            <person name="Fujiyama A."/>
            <person name="Inagaki F."/>
            <person name="Takami H."/>
        </authorList>
    </citation>
    <scope>NUCLEOTIDE SEQUENCE</scope>
    <source>
        <strain evidence="3">Expedition CK06-06</strain>
    </source>
</reference>
<feature type="non-terminal residue" evidence="3">
    <location>
        <position position="227"/>
    </location>
</feature>
<dbReference type="Pfam" id="PF01966">
    <property type="entry name" value="HD"/>
    <property type="match status" value="1"/>
</dbReference>
<dbReference type="InterPro" id="IPR006674">
    <property type="entry name" value="HD_domain"/>
</dbReference>
<dbReference type="InterPro" id="IPR003607">
    <property type="entry name" value="HD/PDEase_dom"/>
</dbReference>
<dbReference type="InterPro" id="IPR006675">
    <property type="entry name" value="HDIG_dom"/>
</dbReference>
<dbReference type="EMBL" id="BARU01041036">
    <property type="protein sequence ID" value="GAH84158.1"/>
    <property type="molecule type" value="Genomic_DNA"/>
</dbReference>
<dbReference type="GO" id="GO:0003723">
    <property type="term" value="F:RNA binding"/>
    <property type="evidence" value="ECO:0007669"/>
    <property type="project" value="UniProtKB-KW"/>
</dbReference>
<dbReference type="PANTHER" id="PTHR12826:SF15">
    <property type="entry name" value="RIBONUCLEASE Y"/>
    <property type="match status" value="1"/>
</dbReference>
<comment type="caution">
    <text evidence="3">The sequence shown here is derived from an EMBL/GenBank/DDBJ whole genome shotgun (WGS) entry which is preliminary data.</text>
</comment>
<gene>
    <name evidence="3" type="ORF">S03H2_63349</name>
</gene>
<accession>X1KQ77</accession>
<dbReference type="InterPro" id="IPR004088">
    <property type="entry name" value="KH_dom_type_1"/>
</dbReference>
<evidence type="ECO:0000313" key="3">
    <source>
        <dbReference type="EMBL" id="GAH84158.1"/>
    </source>
</evidence>
<dbReference type="PANTHER" id="PTHR12826">
    <property type="entry name" value="RIBONUCLEASE Y"/>
    <property type="match status" value="1"/>
</dbReference>
<sequence>LASDFTAEVTVATVDIPSDDMKGRIIGREGRNIRAFERATGIDVIVDDTPGVIVLSSFNPVRREVARRAMQKLITDGRIQPPRIEQVVSETTKEVDKDILETGKQVALDTGVRGLHPKEIQLLGQLKYRTSYGQSVLVHSIEVAHLSAMLAEELGLDGELAKRAGLLHDIGKAVDHEVEGGHPEIGADIARRCNEPPEIVHAIAGHHEPNIKDALYTTVVSAADAVS</sequence>
<evidence type="ECO:0000259" key="2">
    <source>
        <dbReference type="PROSITE" id="PS51831"/>
    </source>
</evidence>
<dbReference type="Pfam" id="PF00013">
    <property type="entry name" value="KH_1"/>
    <property type="match status" value="1"/>
</dbReference>
<dbReference type="SMART" id="SM00322">
    <property type="entry name" value="KH"/>
    <property type="match status" value="1"/>
</dbReference>
<dbReference type="PROSITE" id="PS51831">
    <property type="entry name" value="HD"/>
    <property type="match status" value="1"/>
</dbReference>
<name>X1KQ77_9ZZZZ</name>
<dbReference type="CDD" id="cd22431">
    <property type="entry name" value="KH-I_RNaseY"/>
    <property type="match status" value="1"/>
</dbReference>
<dbReference type="SMART" id="SM00471">
    <property type="entry name" value="HDc"/>
    <property type="match status" value="1"/>
</dbReference>
<proteinExistence type="predicted"/>